<evidence type="ECO:0000256" key="9">
    <source>
        <dbReference type="SAM" id="Phobius"/>
    </source>
</evidence>
<dbReference type="InterPro" id="IPR011701">
    <property type="entry name" value="MFS"/>
</dbReference>
<keyword evidence="3" id="KW-0813">Transport</keyword>
<keyword evidence="8 9" id="KW-0472">Membrane</keyword>
<evidence type="ECO:0000256" key="1">
    <source>
        <dbReference type="ARBA" id="ARBA00004651"/>
    </source>
</evidence>
<evidence type="ECO:0000256" key="3">
    <source>
        <dbReference type="ARBA" id="ARBA00022448"/>
    </source>
</evidence>
<feature type="domain" description="Major facilitator superfamily (MFS) profile" evidence="10">
    <location>
        <begin position="27"/>
        <end position="435"/>
    </location>
</feature>
<dbReference type="PANTHER" id="PTHR43528">
    <property type="entry name" value="ALPHA-KETOGLUTARATE PERMEASE"/>
    <property type="match status" value="1"/>
</dbReference>
<feature type="transmembrane region" description="Helical" evidence="9">
    <location>
        <begin position="63"/>
        <end position="86"/>
    </location>
</feature>
<comment type="similarity">
    <text evidence="2">Belongs to the major facilitator superfamily. Metabolite:H+ Symporter (MHS) family (TC 2.A.1.6) family.</text>
</comment>
<dbReference type="InterPro" id="IPR051084">
    <property type="entry name" value="H+-coupled_symporters"/>
</dbReference>
<feature type="transmembrane region" description="Helical" evidence="9">
    <location>
        <begin position="319"/>
        <end position="337"/>
    </location>
</feature>
<feature type="transmembrane region" description="Helical" evidence="9">
    <location>
        <begin position="39"/>
        <end position="57"/>
    </location>
</feature>
<comment type="subcellular location">
    <subcellularLocation>
        <location evidence="1">Cell membrane</location>
        <topology evidence="1">Multi-pass membrane protein</topology>
    </subcellularLocation>
</comment>
<dbReference type="PANTHER" id="PTHR43528:SF1">
    <property type="entry name" value="ALPHA-KETOGLUTARATE PERMEASE"/>
    <property type="match status" value="1"/>
</dbReference>
<organism evidence="11 12">
    <name type="scientific">Vitreoscilla massiliensis</name>
    <dbReference type="NCBI Taxonomy" id="1689272"/>
    <lineage>
        <taxon>Bacteria</taxon>
        <taxon>Pseudomonadati</taxon>
        <taxon>Pseudomonadota</taxon>
        <taxon>Betaproteobacteria</taxon>
        <taxon>Neisseriales</taxon>
        <taxon>Neisseriaceae</taxon>
        <taxon>Vitreoscilla</taxon>
    </lineage>
</organism>
<feature type="transmembrane region" description="Helical" evidence="9">
    <location>
        <begin position="288"/>
        <end position="310"/>
    </location>
</feature>
<gene>
    <name evidence="11" type="ORF">LVJ82_03525</name>
</gene>
<feature type="transmembrane region" description="Helical" evidence="9">
    <location>
        <begin position="413"/>
        <end position="431"/>
    </location>
</feature>
<feature type="transmembrane region" description="Helical" evidence="9">
    <location>
        <begin position="123"/>
        <end position="144"/>
    </location>
</feature>
<keyword evidence="12" id="KW-1185">Reference proteome</keyword>
<reference evidence="11 12" key="1">
    <citation type="journal article" date="2022" name="Res Sq">
        <title>Evolution of multicellular longitudinally dividing oral cavity symbionts (Neisseriaceae).</title>
        <authorList>
            <person name="Nyongesa S."/>
            <person name="Weber P."/>
            <person name="Bernet E."/>
            <person name="Pullido F."/>
            <person name="Nieckarz M."/>
            <person name="Delaby M."/>
            <person name="Nieves C."/>
            <person name="Viehboeck T."/>
            <person name="Krause N."/>
            <person name="Rivera-Millot A."/>
            <person name="Nakamura A."/>
            <person name="Vischer N."/>
            <person name="VanNieuwenhze M."/>
            <person name="Brun Y."/>
            <person name="Cava F."/>
            <person name="Bulgheresi S."/>
            <person name="Veyrier F."/>
        </authorList>
    </citation>
    <scope>NUCLEOTIDE SEQUENCE [LARGE SCALE GENOMIC DNA]</scope>
    <source>
        <strain evidence="11 12">SN4</strain>
    </source>
</reference>
<keyword evidence="7 9" id="KW-1133">Transmembrane helix</keyword>
<dbReference type="SUPFAM" id="SSF103473">
    <property type="entry name" value="MFS general substrate transporter"/>
    <property type="match status" value="1"/>
</dbReference>
<evidence type="ECO:0000256" key="6">
    <source>
        <dbReference type="ARBA" id="ARBA00022847"/>
    </source>
</evidence>
<evidence type="ECO:0000256" key="8">
    <source>
        <dbReference type="ARBA" id="ARBA00023136"/>
    </source>
</evidence>
<sequence>MSLHSNAITPPPILTSAEQPKKLTLKQSAAVGIGNFMEWFDFAIYGYFAAVIGQVFFPSNAPGISLLSSLAVFAVGFLARPFGALVLGPLGDKLGRKYVLMVTVFGMGVFTTLMGLLPGYATLGLLAPIVLILLRFLQGMMVGGEWSSAGIFLIESADDDRRARAASLITCTAGIAFLAGTATAAAINSGLSEEQVIAWGWRIPFVLSIFMTFLAVFIRRRLDDTPVYHELQAKKASNAIAPISFAKKRSSFIIAFAFSALFGVSLYYFITYANTHLVTVVHLPKISALWLCSLALLVYCFMHPFVGLLIDKVGRRKPVLFTAAGLIVSAYPIFLMWNTGNSVLIVLASILLGFFVCMSAVLNVVLLVEVFPASIRSTGAALGHNIASAVLAGPGPFIAALLIQYTGNPNVPAWYLIGVSTFCFLILFFMLPETKGKNLSDEH</sequence>
<keyword evidence="6" id="KW-0769">Symport</keyword>
<name>A0ABY4E9I1_9NEIS</name>
<dbReference type="Gene3D" id="1.20.1250.20">
    <property type="entry name" value="MFS general substrate transporter like domains"/>
    <property type="match status" value="2"/>
</dbReference>
<evidence type="ECO:0000259" key="10">
    <source>
        <dbReference type="PROSITE" id="PS50850"/>
    </source>
</evidence>
<feature type="transmembrane region" description="Helical" evidence="9">
    <location>
        <begin position="389"/>
        <end position="407"/>
    </location>
</feature>
<evidence type="ECO:0000256" key="4">
    <source>
        <dbReference type="ARBA" id="ARBA00022475"/>
    </source>
</evidence>
<dbReference type="InterPro" id="IPR020846">
    <property type="entry name" value="MFS_dom"/>
</dbReference>
<dbReference type="Pfam" id="PF07690">
    <property type="entry name" value="MFS_1"/>
    <property type="match status" value="1"/>
</dbReference>
<evidence type="ECO:0000256" key="5">
    <source>
        <dbReference type="ARBA" id="ARBA00022692"/>
    </source>
</evidence>
<evidence type="ECO:0000313" key="11">
    <source>
        <dbReference type="EMBL" id="UOO90072.1"/>
    </source>
</evidence>
<proteinExistence type="inferred from homology"/>
<dbReference type="RefSeq" id="WP_199822565.1">
    <property type="nucleotide sequence ID" value="NZ_CABKVG010000008.1"/>
</dbReference>
<dbReference type="PROSITE" id="PS50850">
    <property type="entry name" value="MFS"/>
    <property type="match status" value="1"/>
</dbReference>
<evidence type="ECO:0000256" key="2">
    <source>
        <dbReference type="ARBA" id="ARBA00008240"/>
    </source>
</evidence>
<dbReference type="PROSITE" id="PS00216">
    <property type="entry name" value="SUGAR_TRANSPORT_1"/>
    <property type="match status" value="1"/>
</dbReference>
<dbReference type="InterPro" id="IPR036259">
    <property type="entry name" value="MFS_trans_sf"/>
</dbReference>
<dbReference type="PROSITE" id="PS00217">
    <property type="entry name" value="SUGAR_TRANSPORT_2"/>
    <property type="match status" value="1"/>
</dbReference>
<feature type="transmembrane region" description="Helical" evidence="9">
    <location>
        <begin position="252"/>
        <end position="273"/>
    </location>
</feature>
<feature type="transmembrane region" description="Helical" evidence="9">
    <location>
        <begin position="165"/>
        <end position="187"/>
    </location>
</feature>
<dbReference type="Proteomes" id="UP000832011">
    <property type="component" value="Chromosome"/>
</dbReference>
<dbReference type="InterPro" id="IPR005829">
    <property type="entry name" value="Sugar_transporter_CS"/>
</dbReference>
<keyword evidence="5 9" id="KW-0812">Transmembrane</keyword>
<dbReference type="EMBL" id="CP091511">
    <property type="protein sequence ID" value="UOO90072.1"/>
    <property type="molecule type" value="Genomic_DNA"/>
</dbReference>
<keyword evidence="4" id="KW-1003">Cell membrane</keyword>
<evidence type="ECO:0000313" key="12">
    <source>
        <dbReference type="Proteomes" id="UP000832011"/>
    </source>
</evidence>
<feature type="transmembrane region" description="Helical" evidence="9">
    <location>
        <begin position="343"/>
        <end position="368"/>
    </location>
</feature>
<evidence type="ECO:0000256" key="7">
    <source>
        <dbReference type="ARBA" id="ARBA00022989"/>
    </source>
</evidence>
<protein>
    <submittedName>
        <fullName evidence="11">MFS transporter</fullName>
    </submittedName>
</protein>
<feature type="transmembrane region" description="Helical" evidence="9">
    <location>
        <begin position="199"/>
        <end position="218"/>
    </location>
</feature>
<accession>A0ABY4E9I1</accession>
<feature type="transmembrane region" description="Helical" evidence="9">
    <location>
        <begin position="98"/>
        <end position="117"/>
    </location>
</feature>